<sequence length="95" mass="10672">MPETFWTVRWPDGAKERCYSPSSVVCEIFTPGVTYPLEDFLARSRTAMQRASDRVKAKYGHPCSNAMAQLHRIETRAQAFDGQDGASVTCLEITQ</sequence>
<dbReference type="RefSeq" id="WP_111341736.1">
    <property type="nucleotide sequence ID" value="NZ_QHHQ01000001.1"/>
</dbReference>
<accession>A0A8B2NSQ6</accession>
<reference evidence="1 2" key="1">
    <citation type="submission" date="2018-05" db="EMBL/GenBank/DDBJ databases">
        <title>Acuticoccus sediminis sp. nov., isolated from deep-sea sediment of Indian Ocean.</title>
        <authorList>
            <person name="Liu X."/>
            <person name="Lai Q."/>
            <person name="Du Y."/>
            <person name="Sun F."/>
            <person name="Zhang X."/>
            <person name="Wang S."/>
            <person name="Shao Z."/>
        </authorList>
    </citation>
    <scope>NUCLEOTIDE SEQUENCE [LARGE SCALE GENOMIC DNA]</scope>
    <source>
        <strain evidence="1 2">PTG4-2</strain>
    </source>
</reference>
<dbReference type="OrthoDB" id="195104at2"/>
<protein>
    <submittedName>
        <fullName evidence="1">MSMEG_0570 family nitrogen starvation response protein</fullName>
    </submittedName>
</protein>
<organism evidence="1 2">
    <name type="scientific">Acuticoccus sediminis</name>
    <dbReference type="NCBI Taxonomy" id="2184697"/>
    <lineage>
        <taxon>Bacteria</taxon>
        <taxon>Pseudomonadati</taxon>
        <taxon>Pseudomonadota</taxon>
        <taxon>Alphaproteobacteria</taxon>
        <taxon>Hyphomicrobiales</taxon>
        <taxon>Amorphaceae</taxon>
        <taxon>Acuticoccus</taxon>
    </lineage>
</organism>
<evidence type="ECO:0000313" key="2">
    <source>
        <dbReference type="Proteomes" id="UP000249590"/>
    </source>
</evidence>
<dbReference type="AlphaFoldDB" id="A0A8B2NSQ6"/>
<keyword evidence="2" id="KW-1185">Reference proteome</keyword>
<dbReference type="EMBL" id="QHHQ01000001">
    <property type="protein sequence ID" value="RAI03238.1"/>
    <property type="molecule type" value="Genomic_DNA"/>
</dbReference>
<name>A0A8B2NSQ6_9HYPH</name>
<dbReference type="NCBIfam" id="TIGR04042">
    <property type="entry name" value="MSMEG_0570_fam"/>
    <property type="match status" value="1"/>
</dbReference>
<dbReference type="InterPro" id="IPR023846">
    <property type="entry name" value="CHP04042_MSMEG0570"/>
</dbReference>
<dbReference type="Proteomes" id="UP000249590">
    <property type="component" value="Unassembled WGS sequence"/>
</dbReference>
<gene>
    <name evidence="1" type="ORF">DLJ53_01570</name>
</gene>
<comment type="caution">
    <text evidence="1">The sequence shown here is derived from an EMBL/GenBank/DDBJ whole genome shotgun (WGS) entry which is preliminary data.</text>
</comment>
<evidence type="ECO:0000313" key="1">
    <source>
        <dbReference type="EMBL" id="RAI03238.1"/>
    </source>
</evidence>
<proteinExistence type="predicted"/>